<dbReference type="PANTHER" id="PTHR37563">
    <property type="entry name" value="PHYTANOYL-COA DIOXYGENASE FAMILY PROTEIN (AFU_ORTHOLOGUE AFUA_2G03330)"/>
    <property type="match status" value="1"/>
</dbReference>
<dbReference type="SUPFAM" id="SSF51197">
    <property type="entry name" value="Clavaminate synthase-like"/>
    <property type="match status" value="1"/>
</dbReference>
<protein>
    <recommendedName>
        <fullName evidence="2">Phytanoyl-CoA dioxygenase</fullName>
    </recommendedName>
</protein>
<sequence>MNPGDEINKAVPALDQIYAHPSVVGALTSLLGDAYVMAAHRHCHRNHPGTRSQMWHQDNLNIPMLIDGHGRVPDHVRSVLVMYYPQDVEANMGPTALIPGSHLFTSSPDRNASQGNFRDQMIATLDAGSLLILHYDIWHAGTANTSDKVRYMVKYLFERSSEPEDPSWNHDPLQDTRILDRLEKDEAAALQRSLISKRNYLRTKMWNNLAGSAQLKYEYRDKWAGAWPQPVK</sequence>
<dbReference type="AlphaFoldDB" id="A0A381YMS5"/>
<organism evidence="1">
    <name type="scientific">marine metagenome</name>
    <dbReference type="NCBI Taxonomy" id="408172"/>
    <lineage>
        <taxon>unclassified sequences</taxon>
        <taxon>metagenomes</taxon>
        <taxon>ecological metagenomes</taxon>
    </lineage>
</organism>
<dbReference type="Pfam" id="PF05721">
    <property type="entry name" value="PhyH"/>
    <property type="match status" value="1"/>
</dbReference>
<dbReference type="PANTHER" id="PTHR37563:SF2">
    <property type="entry name" value="PHYTANOYL-COA DIOXYGENASE FAMILY PROTEIN (AFU_ORTHOLOGUE AFUA_2G03330)"/>
    <property type="match status" value="1"/>
</dbReference>
<reference evidence="1" key="1">
    <citation type="submission" date="2018-05" db="EMBL/GenBank/DDBJ databases">
        <authorList>
            <person name="Lanie J.A."/>
            <person name="Ng W.-L."/>
            <person name="Kazmierczak K.M."/>
            <person name="Andrzejewski T.M."/>
            <person name="Davidsen T.M."/>
            <person name="Wayne K.J."/>
            <person name="Tettelin H."/>
            <person name="Glass J.I."/>
            <person name="Rusch D."/>
            <person name="Podicherti R."/>
            <person name="Tsui H.-C.T."/>
            <person name="Winkler M.E."/>
        </authorList>
    </citation>
    <scope>NUCLEOTIDE SEQUENCE</scope>
</reference>
<dbReference type="InterPro" id="IPR008775">
    <property type="entry name" value="Phytyl_CoA_dOase-like"/>
</dbReference>
<dbReference type="Gene3D" id="2.60.120.620">
    <property type="entry name" value="q2cbj1_9rhob like domain"/>
    <property type="match status" value="1"/>
</dbReference>
<proteinExistence type="predicted"/>
<dbReference type="EMBL" id="UINC01018516">
    <property type="protein sequence ID" value="SVA77843.1"/>
    <property type="molecule type" value="Genomic_DNA"/>
</dbReference>
<name>A0A381YMS5_9ZZZZ</name>
<accession>A0A381YMS5</accession>
<evidence type="ECO:0008006" key="2">
    <source>
        <dbReference type="Google" id="ProtNLM"/>
    </source>
</evidence>
<dbReference type="InterPro" id="IPR051961">
    <property type="entry name" value="Fungal_Metabolite_Diox"/>
</dbReference>
<evidence type="ECO:0000313" key="1">
    <source>
        <dbReference type="EMBL" id="SVA77843.1"/>
    </source>
</evidence>
<gene>
    <name evidence="1" type="ORF">METZ01_LOCUS130697</name>
</gene>